<feature type="signal peptide" evidence="1">
    <location>
        <begin position="1"/>
        <end position="18"/>
    </location>
</feature>
<evidence type="ECO:0000256" key="1">
    <source>
        <dbReference type="SAM" id="SignalP"/>
    </source>
</evidence>
<dbReference type="Proteomes" id="UP001597203">
    <property type="component" value="Unassembled WGS sequence"/>
</dbReference>
<sequence length="106" mass="11283">MKLFFGLVLLASATSATAGKSQQAKVDVDGVIYRVKVTDKGTLVVNKSLVVVPTPWELDQRRKAVVMVTGCQLENALLYRGALVGSLKCPEGVPPTVKASSPNMKP</sequence>
<keyword evidence="3" id="KW-1185">Reference proteome</keyword>
<protein>
    <submittedName>
        <fullName evidence="2">Uncharacterized protein</fullName>
    </submittedName>
</protein>
<feature type="chain" id="PRO_5045732814" evidence="1">
    <location>
        <begin position="19"/>
        <end position="106"/>
    </location>
</feature>
<reference evidence="3" key="1">
    <citation type="journal article" date="2019" name="Int. J. Syst. Evol. Microbiol.">
        <title>The Global Catalogue of Microorganisms (GCM) 10K type strain sequencing project: providing services to taxonomists for standard genome sequencing and annotation.</title>
        <authorList>
            <consortium name="The Broad Institute Genomics Platform"/>
            <consortium name="The Broad Institute Genome Sequencing Center for Infectious Disease"/>
            <person name="Wu L."/>
            <person name="Ma J."/>
        </authorList>
    </citation>
    <scope>NUCLEOTIDE SEQUENCE [LARGE SCALE GENOMIC DNA]</scope>
    <source>
        <strain evidence="3">CCUG 54329</strain>
    </source>
</reference>
<gene>
    <name evidence="2" type="ORF">ACFQ24_02020</name>
</gene>
<proteinExistence type="predicted"/>
<organism evidence="2 3">
    <name type="scientific">Sphingobium olei</name>
    <dbReference type="NCBI Taxonomy" id="420955"/>
    <lineage>
        <taxon>Bacteria</taxon>
        <taxon>Pseudomonadati</taxon>
        <taxon>Pseudomonadota</taxon>
        <taxon>Alphaproteobacteria</taxon>
        <taxon>Sphingomonadales</taxon>
        <taxon>Sphingomonadaceae</taxon>
        <taxon>Sphingobium</taxon>
    </lineage>
</organism>
<evidence type="ECO:0000313" key="2">
    <source>
        <dbReference type="EMBL" id="MFD1103695.1"/>
    </source>
</evidence>
<accession>A0ABW3NX78</accession>
<keyword evidence="1" id="KW-0732">Signal</keyword>
<name>A0ABW3NX78_9SPHN</name>
<dbReference type="EMBL" id="JBHTLS010000009">
    <property type="protein sequence ID" value="MFD1103695.1"/>
    <property type="molecule type" value="Genomic_DNA"/>
</dbReference>
<comment type="caution">
    <text evidence="2">The sequence shown here is derived from an EMBL/GenBank/DDBJ whole genome shotgun (WGS) entry which is preliminary data.</text>
</comment>
<evidence type="ECO:0000313" key="3">
    <source>
        <dbReference type="Proteomes" id="UP001597203"/>
    </source>
</evidence>
<dbReference type="RefSeq" id="WP_380908702.1">
    <property type="nucleotide sequence ID" value="NZ_JBHTLS010000009.1"/>
</dbReference>